<dbReference type="AlphaFoldDB" id="A0A0A9BKF5"/>
<proteinExistence type="predicted"/>
<evidence type="ECO:0000313" key="2">
    <source>
        <dbReference type="EMBL" id="JAD61690.1"/>
    </source>
</evidence>
<organism evidence="2">
    <name type="scientific">Arundo donax</name>
    <name type="common">Giant reed</name>
    <name type="synonym">Donax arundinaceus</name>
    <dbReference type="NCBI Taxonomy" id="35708"/>
    <lineage>
        <taxon>Eukaryota</taxon>
        <taxon>Viridiplantae</taxon>
        <taxon>Streptophyta</taxon>
        <taxon>Embryophyta</taxon>
        <taxon>Tracheophyta</taxon>
        <taxon>Spermatophyta</taxon>
        <taxon>Magnoliopsida</taxon>
        <taxon>Liliopsida</taxon>
        <taxon>Poales</taxon>
        <taxon>Poaceae</taxon>
        <taxon>PACMAD clade</taxon>
        <taxon>Arundinoideae</taxon>
        <taxon>Arundineae</taxon>
        <taxon>Arundo</taxon>
    </lineage>
</organism>
<evidence type="ECO:0000256" key="1">
    <source>
        <dbReference type="SAM" id="SignalP"/>
    </source>
</evidence>
<reference evidence="2" key="2">
    <citation type="journal article" date="2015" name="Data Brief">
        <title>Shoot transcriptome of the giant reed, Arundo donax.</title>
        <authorList>
            <person name="Barrero R.A."/>
            <person name="Guerrero F.D."/>
            <person name="Moolhuijzen P."/>
            <person name="Goolsby J.A."/>
            <person name="Tidwell J."/>
            <person name="Bellgard S.E."/>
            <person name="Bellgard M.I."/>
        </authorList>
    </citation>
    <scope>NUCLEOTIDE SEQUENCE</scope>
    <source>
        <tissue evidence="2">Shoot tissue taken approximately 20 cm above the soil surface</tissue>
    </source>
</reference>
<keyword evidence="1" id="KW-0732">Signal</keyword>
<feature type="chain" id="PRO_5002060516" evidence="1">
    <location>
        <begin position="36"/>
        <end position="74"/>
    </location>
</feature>
<reference evidence="2" key="1">
    <citation type="submission" date="2014-09" db="EMBL/GenBank/DDBJ databases">
        <authorList>
            <person name="Magalhaes I.L.F."/>
            <person name="Oliveira U."/>
            <person name="Santos F.R."/>
            <person name="Vidigal T.H.D.A."/>
            <person name="Brescovit A.D."/>
            <person name="Santos A.J."/>
        </authorList>
    </citation>
    <scope>NUCLEOTIDE SEQUENCE</scope>
    <source>
        <tissue evidence="2">Shoot tissue taken approximately 20 cm above the soil surface</tissue>
    </source>
</reference>
<name>A0A0A9BKF5_ARUDO</name>
<sequence length="74" mass="8301">MSHSNNSYFQETFKVCAHLFLHFLYLVSSLKSMQASAILTYCICCVGQSNSSVYCSQAIVTISNNPTHTDQSNW</sequence>
<protein>
    <submittedName>
        <fullName evidence="2">Uncharacterized protein</fullName>
    </submittedName>
</protein>
<feature type="signal peptide" evidence="1">
    <location>
        <begin position="1"/>
        <end position="35"/>
    </location>
</feature>
<accession>A0A0A9BKF5</accession>
<dbReference type="EMBL" id="GBRH01236205">
    <property type="protein sequence ID" value="JAD61690.1"/>
    <property type="molecule type" value="Transcribed_RNA"/>
</dbReference>